<name>A0A0V8RVU3_PYROC</name>
<evidence type="ECO:0000256" key="3">
    <source>
        <dbReference type="ARBA" id="ARBA00022806"/>
    </source>
</evidence>
<organism evidence="5 6">
    <name type="scientific">Pyrodictium occultum</name>
    <dbReference type="NCBI Taxonomy" id="2309"/>
    <lineage>
        <taxon>Archaea</taxon>
        <taxon>Thermoproteota</taxon>
        <taxon>Thermoprotei</taxon>
        <taxon>Desulfurococcales</taxon>
        <taxon>Pyrodictiaceae</taxon>
        <taxon>Pyrodictium</taxon>
    </lineage>
</organism>
<accession>A0A0V8RVU3</accession>
<dbReference type="PANTHER" id="PTHR43788">
    <property type="entry name" value="DNA2/NAM7 HELICASE FAMILY MEMBER"/>
    <property type="match status" value="1"/>
</dbReference>
<dbReference type="PANTHER" id="PTHR43788:SF16">
    <property type="entry name" value="HELICASE WITH ZINC FINGER 2"/>
    <property type="match status" value="1"/>
</dbReference>
<dbReference type="AlphaFoldDB" id="A0A0V8RVU3"/>
<proteinExistence type="predicted"/>
<evidence type="ECO:0000256" key="2">
    <source>
        <dbReference type="ARBA" id="ARBA00022801"/>
    </source>
</evidence>
<comment type="caution">
    <text evidence="5">The sequence shown here is derived from an EMBL/GenBank/DDBJ whole genome shotgun (WGS) entry which is preliminary data.</text>
</comment>
<keyword evidence="2" id="KW-0378">Hydrolase</keyword>
<dbReference type="STRING" id="2309.CF15_05350"/>
<evidence type="ECO:0000313" key="6">
    <source>
        <dbReference type="Proteomes" id="UP000053352"/>
    </source>
</evidence>
<dbReference type="GO" id="GO:0005524">
    <property type="term" value="F:ATP binding"/>
    <property type="evidence" value="ECO:0007669"/>
    <property type="project" value="UniProtKB-KW"/>
</dbReference>
<dbReference type="Pfam" id="PF13245">
    <property type="entry name" value="AAA_19"/>
    <property type="match status" value="1"/>
</dbReference>
<keyword evidence="1" id="KW-0547">Nucleotide-binding</keyword>
<evidence type="ECO:0000256" key="1">
    <source>
        <dbReference type="ARBA" id="ARBA00022741"/>
    </source>
</evidence>
<keyword evidence="3" id="KW-0347">Helicase</keyword>
<dbReference type="InterPro" id="IPR050534">
    <property type="entry name" value="Coronavir_polyprotein_1ab"/>
</dbReference>
<dbReference type="EMBL" id="LNTB01000001">
    <property type="protein sequence ID" value="KSW12187.1"/>
    <property type="molecule type" value="Genomic_DNA"/>
</dbReference>
<protein>
    <submittedName>
        <fullName evidence="5">Uncharacterized protein</fullName>
    </submittedName>
</protein>
<reference evidence="5 6" key="1">
    <citation type="submission" date="2015-11" db="EMBL/GenBank/DDBJ databases">
        <title>Genome sequence of Pyrodictium occultum PL-19, a marine hyperthermophilic archaeon isolated from Volcano, Italy.</title>
        <authorList>
            <person name="Utturkar S."/>
            <person name="Huber H."/>
            <person name="Leptihn S."/>
            <person name="Brown S."/>
            <person name="Stetter K.O."/>
            <person name="Podar M."/>
        </authorList>
    </citation>
    <scope>NUCLEOTIDE SEQUENCE [LARGE SCALE GENOMIC DNA]</scope>
    <source>
        <strain evidence="5 6">PL-19</strain>
    </source>
</reference>
<dbReference type="Proteomes" id="UP000053352">
    <property type="component" value="Unassembled WGS sequence"/>
</dbReference>
<dbReference type="GO" id="GO:0016787">
    <property type="term" value="F:hydrolase activity"/>
    <property type="evidence" value="ECO:0007669"/>
    <property type="project" value="UniProtKB-KW"/>
</dbReference>
<keyword evidence="4" id="KW-0067">ATP-binding</keyword>
<dbReference type="Gene3D" id="3.40.50.300">
    <property type="entry name" value="P-loop containing nucleotide triphosphate hydrolases"/>
    <property type="match status" value="2"/>
</dbReference>
<sequence>MLANALKTTRAIGVDALNSSQRRAVSIIEEIFRGRAKAPLAGIQGPPGTGKTSVVEAFAKDYVADWIGDHVGEVIIYVAPTNHLAAQAFERVASALLARGYTLRDIISMVRVYGSKITVKDCGKVLKSLTGKSGGLSEELLKDITYGPVDPHIVRIVFTTEYQRVSGRFTSKPERVHLIVDEASKTPFYRPFITIVDSIMRYKDYAASMSVLGDPEQAITIPEVFRLRSVDLLMDKVMRLLKKNDLMKSNFVMLDTTYRLPGPSEKPISHGFYDDKLQAFMPAKQRLKDLRDLFIDLAGKVRSKLEIEASWGSRMDRLFGAIYNAASSGVPLVVVETPKFRGESYASTYDAERARLALHASLIFGLYARLARETGEYPIPSIMAIAPYSDIEANIAFNFKRLYGNIAEPPMSATVHAVIGGEADIVVSVLGKEYDTARGGYVGSDDLYSTVYYNEPQVLNVQLSRHYRMMVVIGSTRQLASAHSYRTRGRGVREVGKIARTASMMKRLVDDGKAIEIPIEY</sequence>
<dbReference type="InterPro" id="IPR027417">
    <property type="entry name" value="P-loop_NTPase"/>
</dbReference>
<gene>
    <name evidence="5" type="ORF">CF15_05350</name>
</gene>
<evidence type="ECO:0000256" key="4">
    <source>
        <dbReference type="ARBA" id="ARBA00022840"/>
    </source>
</evidence>
<dbReference type="SUPFAM" id="SSF52540">
    <property type="entry name" value="P-loop containing nucleoside triphosphate hydrolases"/>
    <property type="match status" value="1"/>
</dbReference>
<keyword evidence="6" id="KW-1185">Reference proteome</keyword>
<dbReference type="GO" id="GO:0043139">
    <property type="term" value="F:5'-3' DNA helicase activity"/>
    <property type="evidence" value="ECO:0007669"/>
    <property type="project" value="TreeGrafter"/>
</dbReference>
<evidence type="ECO:0000313" key="5">
    <source>
        <dbReference type="EMBL" id="KSW12187.1"/>
    </source>
</evidence>